<organism evidence="3 4">
    <name type="scientific">Mariprofundus aestuarium</name>
    <dbReference type="NCBI Taxonomy" id="1921086"/>
    <lineage>
        <taxon>Bacteria</taxon>
        <taxon>Pseudomonadati</taxon>
        <taxon>Pseudomonadota</taxon>
        <taxon>Candidatius Mariprofundia</taxon>
        <taxon>Mariprofundales</taxon>
        <taxon>Mariprofundaceae</taxon>
        <taxon>Mariprofundus</taxon>
    </lineage>
</organism>
<dbReference type="InterPro" id="IPR052341">
    <property type="entry name" value="LOG_family_nucleotidases"/>
</dbReference>
<dbReference type="Proteomes" id="UP000231701">
    <property type="component" value="Chromosome"/>
</dbReference>
<dbReference type="GO" id="GO:0005829">
    <property type="term" value="C:cytosol"/>
    <property type="evidence" value="ECO:0007669"/>
    <property type="project" value="TreeGrafter"/>
</dbReference>
<protein>
    <recommendedName>
        <fullName evidence="2">Cytokinin riboside 5'-monophosphate phosphoribohydrolase</fullName>
        <ecNumber evidence="2">3.2.2.n1</ecNumber>
    </recommendedName>
</protein>
<dbReference type="InterPro" id="IPR031100">
    <property type="entry name" value="LOG_fam"/>
</dbReference>
<evidence type="ECO:0000256" key="2">
    <source>
        <dbReference type="RuleBase" id="RU363015"/>
    </source>
</evidence>
<dbReference type="PANTHER" id="PTHR43393">
    <property type="entry name" value="CYTOKININ RIBOSIDE 5'-MONOPHOSPHATE PHOSPHORIBOHYDROLASE"/>
    <property type="match status" value="1"/>
</dbReference>
<name>A0A2K8L6N0_MARES</name>
<dbReference type="GO" id="GO:0008714">
    <property type="term" value="F:AMP nucleosidase activity"/>
    <property type="evidence" value="ECO:0007669"/>
    <property type="project" value="UniProtKB-EC"/>
</dbReference>
<dbReference type="EMBL" id="CP018799">
    <property type="protein sequence ID" value="ATX80624.1"/>
    <property type="molecule type" value="Genomic_DNA"/>
</dbReference>
<comment type="similarity">
    <text evidence="2">Belongs to the LOG family.</text>
</comment>
<gene>
    <name evidence="3" type="ORF">Ga0123461_2219</name>
</gene>
<accession>A0A2K8L6N0</accession>
<proteinExistence type="inferred from homology"/>
<evidence type="ECO:0000313" key="3">
    <source>
        <dbReference type="EMBL" id="ATX80624.1"/>
    </source>
</evidence>
<dbReference type="Gene3D" id="3.40.50.450">
    <property type="match status" value="1"/>
</dbReference>
<reference evidence="3 4" key="1">
    <citation type="submission" date="2016-12" db="EMBL/GenBank/DDBJ databases">
        <title>Isolation and genomic insights into novel planktonic Zetaproteobacteria from stratified waters of the Chesapeake Bay.</title>
        <authorList>
            <person name="McAllister S.M."/>
            <person name="Kato S."/>
            <person name="Chan C.S."/>
            <person name="Chiu B.K."/>
            <person name="Field E.K."/>
        </authorList>
    </citation>
    <scope>NUCLEOTIDE SEQUENCE [LARGE SCALE GENOMIC DNA]</scope>
    <source>
        <strain evidence="3 4">CP-5</strain>
    </source>
</reference>
<dbReference type="RefSeq" id="WP_100278372.1">
    <property type="nucleotide sequence ID" value="NZ_CP018799.1"/>
</dbReference>
<dbReference type="InterPro" id="IPR005269">
    <property type="entry name" value="LOG"/>
</dbReference>
<comment type="catalytic activity">
    <reaction evidence="1">
        <text>AMP + H2O = D-ribose 5-phosphate + adenine</text>
        <dbReference type="Rhea" id="RHEA:20129"/>
        <dbReference type="ChEBI" id="CHEBI:15377"/>
        <dbReference type="ChEBI" id="CHEBI:16708"/>
        <dbReference type="ChEBI" id="CHEBI:78346"/>
        <dbReference type="ChEBI" id="CHEBI:456215"/>
        <dbReference type="EC" id="3.2.2.4"/>
    </reaction>
</comment>
<dbReference type="NCBIfam" id="TIGR00730">
    <property type="entry name" value="Rossman fold protein, TIGR00730 family"/>
    <property type="match status" value="1"/>
</dbReference>
<dbReference type="OrthoDB" id="9801098at2"/>
<keyword evidence="2" id="KW-0203">Cytokinin biosynthesis</keyword>
<evidence type="ECO:0000256" key="1">
    <source>
        <dbReference type="ARBA" id="ARBA00000274"/>
    </source>
</evidence>
<dbReference type="SUPFAM" id="SSF102405">
    <property type="entry name" value="MCP/YpsA-like"/>
    <property type="match status" value="1"/>
</dbReference>
<dbReference type="KEGG" id="maes:Ga0123461_2219"/>
<keyword evidence="2" id="KW-0378">Hydrolase</keyword>
<sequence>MEDLKGSESWRIFRIISEFTEGIDTLNDLPYSVTVFGAARASPGDSHYEATVEIARKLAHEGFGVISGGGPGIMEAANKGASEGGGKSIGLNITLPEEQTPNPYQNISINFRYFFVRKVMFVKYSMGYICMPGGFGTLDEFFESLTLMQTQKAFPLPLVLYGTEFWKDLLDWIRHTVLEAGYISEDDLKLVTVTDDINEAVEIMCRHRTWKLQQVQIAKTSGL</sequence>
<keyword evidence="4" id="KW-1185">Reference proteome</keyword>
<evidence type="ECO:0000313" key="4">
    <source>
        <dbReference type="Proteomes" id="UP000231701"/>
    </source>
</evidence>
<dbReference type="Pfam" id="PF03641">
    <property type="entry name" value="Lysine_decarbox"/>
    <property type="match status" value="1"/>
</dbReference>
<dbReference type="GO" id="GO:0009691">
    <property type="term" value="P:cytokinin biosynthetic process"/>
    <property type="evidence" value="ECO:0007669"/>
    <property type="project" value="UniProtKB-UniRule"/>
</dbReference>
<dbReference type="AlphaFoldDB" id="A0A2K8L6N0"/>
<dbReference type="EC" id="3.2.2.n1" evidence="2"/>
<dbReference type="PANTHER" id="PTHR43393:SF3">
    <property type="entry name" value="LYSINE DECARBOXYLASE-LIKE PROTEIN"/>
    <property type="match status" value="1"/>
</dbReference>